<keyword evidence="1" id="KW-0812">Transmembrane</keyword>
<proteinExistence type="predicted"/>
<feature type="signal peptide" evidence="2">
    <location>
        <begin position="1"/>
        <end position="17"/>
    </location>
</feature>
<dbReference type="AlphaFoldDB" id="A0AAV4ZPK3"/>
<comment type="caution">
    <text evidence="3">The sequence shown here is derived from an EMBL/GenBank/DDBJ whole genome shotgun (WGS) entry which is preliminary data.</text>
</comment>
<protein>
    <submittedName>
        <fullName evidence="3">Uncharacterized protein</fullName>
    </submittedName>
</protein>
<evidence type="ECO:0000256" key="1">
    <source>
        <dbReference type="SAM" id="Phobius"/>
    </source>
</evidence>
<evidence type="ECO:0000313" key="4">
    <source>
        <dbReference type="Proteomes" id="UP001055247"/>
    </source>
</evidence>
<dbReference type="Proteomes" id="UP001055247">
    <property type="component" value="Unassembled WGS sequence"/>
</dbReference>
<keyword evidence="4" id="KW-1185">Reference proteome</keyword>
<accession>A0AAV4ZPK3</accession>
<dbReference type="EMBL" id="BPQO01000016">
    <property type="protein sequence ID" value="GJD90107.1"/>
    <property type="molecule type" value="Genomic_DNA"/>
</dbReference>
<keyword evidence="1" id="KW-1133">Transmembrane helix</keyword>
<organism evidence="3 4">
    <name type="scientific">Methylobacterium hispanicum</name>
    <dbReference type="NCBI Taxonomy" id="270350"/>
    <lineage>
        <taxon>Bacteria</taxon>
        <taxon>Pseudomonadati</taxon>
        <taxon>Pseudomonadota</taxon>
        <taxon>Alphaproteobacteria</taxon>
        <taxon>Hyphomicrobiales</taxon>
        <taxon>Methylobacteriaceae</taxon>
        <taxon>Methylobacterium</taxon>
    </lineage>
</organism>
<sequence>MRNAVATGLIWTASLHAALAQQMNPAPPIPETGPAGSSSGPATGAAIDFNWVWLSLLVAVIVLALWYVARRRQSGPRR</sequence>
<gene>
    <name evidence="3" type="ORF">BHAOGJBA_3641</name>
</gene>
<keyword evidence="1" id="KW-0472">Membrane</keyword>
<reference evidence="3" key="2">
    <citation type="submission" date="2021-08" db="EMBL/GenBank/DDBJ databases">
        <authorList>
            <person name="Tani A."/>
            <person name="Ola A."/>
            <person name="Ogura Y."/>
            <person name="Katsura K."/>
            <person name="Hayashi T."/>
        </authorList>
    </citation>
    <scope>NUCLEOTIDE SEQUENCE</scope>
    <source>
        <strain evidence="3">DSM 16372</strain>
    </source>
</reference>
<name>A0AAV4ZPK3_9HYPH</name>
<dbReference type="RefSeq" id="WP_066918650.1">
    <property type="nucleotide sequence ID" value="NZ_BPQO01000016.1"/>
</dbReference>
<evidence type="ECO:0000256" key="2">
    <source>
        <dbReference type="SAM" id="SignalP"/>
    </source>
</evidence>
<feature type="chain" id="PRO_5043674702" evidence="2">
    <location>
        <begin position="18"/>
        <end position="78"/>
    </location>
</feature>
<keyword evidence="2" id="KW-0732">Signal</keyword>
<feature type="transmembrane region" description="Helical" evidence="1">
    <location>
        <begin position="51"/>
        <end position="69"/>
    </location>
</feature>
<evidence type="ECO:0000313" key="3">
    <source>
        <dbReference type="EMBL" id="GJD90107.1"/>
    </source>
</evidence>
<reference evidence="3" key="1">
    <citation type="journal article" date="2016" name="Front. Microbiol.">
        <title>Genome Sequence of the Piezophilic, Mesophilic Sulfate-Reducing Bacterium Desulfovibrio indicus J2T.</title>
        <authorList>
            <person name="Cao J."/>
            <person name="Maignien L."/>
            <person name="Shao Z."/>
            <person name="Alain K."/>
            <person name="Jebbar M."/>
        </authorList>
    </citation>
    <scope>NUCLEOTIDE SEQUENCE</scope>
    <source>
        <strain evidence="3">DSM 16372</strain>
    </source>
</reference>